<keyword evidence="1" id="KW-0732">Signal</keyword>
<dbReference type="OrthoDB" id="2135133at2759"/>
<dbReference type="AlphaFoldDB" id="A0A0L0F0S1"/>
<protein>
    <submittedName>
        <fullName evidence="2">Uncharacterized protein</fullName>
    </submittedName>
</protein>
<evidence type="ECO:0000256" key="1">
    <source>
        <dbReference type="SAM" id="SignalP"/>
    </source>
</evidence>
<proteinExistence type="predicted"/>
<dbReference type="EMBL" id="KQ251546">
    <property type="protein sequence ID" value="KNC70302.1"/>
    <property type="molecule type" value="Genomic_DNA"/>
</dbReference>
<dbReference type="RefSeq" id="XP_014144204.1">
    <property type="nucleotide sequence ID" value="XM_014288729.1"/>
</dbReference>
<evidence type="ECO:0000313" key="2">
    <source>
        <dbReference type="EMBL" id="KNC70302.1"/>
    </source>
</evidence>
<dbReference type="GeneID" id="25917679"/>
<accession>A0A0L0F0S1</accession>
<feature type="non-terminal residue" evidence="2">
    <location>
        <position position="59"/>
    </location>
</feature>
<name>A0A0L0F0S1_9EUKA</name>
<dbReference type="Proteomes" id="UP000054560">
    <property type="component" value="Unassembled WGS sequence"/>
</dbReference>
<gene>
    <name evidence="2" type="ORF">SARC_17175</name>
</gene>
<organism evidence="2 3">
    <name type="scientific">Sphaeroforma arctica JP610</name>
    <dbReference type="NCBI Taxonomy" id="667725"/>
    <lineage>
        <taxon>Eukaryota</taxon>
        <taxon>Ichthyosporea</taxon>
        <taxon>Ichthyophonida</taxon>
        <taxon>Sphaeroforma</taxon>
    </lineage>
</organism>
<reference evidence="2 3" key="1">
    <citation type="submission" date="2011-02" db="EMBL/GenBank/DDBJ databases">
        <title>The Genome Sequence of Sphaeroforma arctica JP610.</title>
        <authorList>
            <consortium name="The Broad Institute Genome Sequencing Platform"/>
            <person name="Russ C."/>
            <person name="Cuomo C."/>
            <person name="Young S.K."/>
            <person name="Zeng Q."/>
            <person name="Gargeya S."/>
            <person name="Alvarado L."/>
            <person name="Berlin A."/>
            <person name="Chapman S.B."/>
            <person name="Chen Z."/>
            <person name="Freedman E."/>
            <person name="Gellesch M."/>
            <person name="Goldberg J."/>
            <person name="Griggs A."/>
            <person name="Gujja S."/>
            <person name="Heilman E."/>
            <person name="Heiman D."/>
            <person name="Howarth C."/>
            <person name="Mehta T."/>
            <person name="Neiman D."/>
            <person name="Pearson M."/>
            <person name="Roberts A."/>
            <person name="Saif S."/>
            <person name="Shea T."/>
            <person name="Shenoy N."/>
            <person name="Sisk P."/>
            <person name="Stolte C."/>
            <person name="Sykes S."/>
            <person name="White J."/>
            <person name="Yandava C."/>
            <person name="Burger G."/>
            <person name="Gray M.W."/>
            <person name="Holland P.W.H."/>
            <person name="King N."/>
            <person name="Lang F.B.F."/>
            <person name="Roger A.J."/>
            <person name="Ruiz-Trillo I."/>
            <person name="Haas B."/>
            <person name="Nusbaum C."/>
            <person name="Birren B."/>
        </authorList>
    </citation>
    <scope>NUCLEOTIDE SEQUENCE [LARGE SCALE GENOMIC DNA]</scope>
    <source>
        <strain evidence="2 3">JP610</strain>
    </source>
</reference>
<feature type="signal peptide" evidence="1">
    <location>
        <begin position="1"/>
        <end position="24"/>
    </location>
</feature>
<sequence length="59" mass="6412">MTGAGLATLLQLVVNGTNLGGSLAKIPSLWQSFILTQKQAAENDCLQVYHRELDIRADQ</sequence>
<evidence type="ECO:0000313" key="3">
    <source>
        <dbReference type="Proteomes" id="UP000054560"/>
    </source>
</evidence>
<feature type="chain" id="PRO_5005537860" evidence="1">
    <location>
        <begin position="25"/>
        <end position="59"/>
    </location>
</feature>
<keyword evidence="3" id="KW-1185">Reference proteome</keyword>